<dbReference type="AlphaFoldDB" id="A0A2J8A494"/>
<gene>
    <name evidence="1" type="ORF">TSOC_006200</name>
</gene>
<comment type="caution">
    <text evidence="1">The sequence shown here is derived from an EMBL/GenBank/DDBJ whole genome shotgun (WGS) entry which is preliminary data.</text>
</comment>
<reference evidence="1 2" key="1">
    <citation type="journal article" date="2017" name="Mol. Biol. Evol.">
        <title>The 4-celled Tetrabaena socialis nuclear genome reveals the essential components for genetic control of cell number at the origin of multicellularity in the volvocine lineage.</title>
        <authorList>
            <person name="Featherston J."/>
            <person name="Arakaki Y."/>
            <person name="Hanschen E.R."/>
            <person name="Ferris P.J."/>
            <person name="Michod R.E."/>
            <person name="Olson B.J.S.C."/>
            <person name="Nozaki H."/>
            <person name="Durand P.M."/>
        </authorList>
    </citation>
    <scope>NUCLEOTIDE SEQUENCE [LARGE SCALE GENOMIC DNA]</scope>
    <source>
        <strain evidence="1 2">NIES-571</strain>
    </source>
</reference>
<organism evidence="1 2">
    <name type="scientific">Tetrabaena socialis</name>
    <dbReference type="NCBI Taxonomy" id="47790"/>
    <lineage>
        <taxon>Eukaryota</taxon>
        <taxon>Viridiplantae</taxon>
        <taxon>Chlorophyta</taxon>
        <taxon>core chlorophytes</taxon>
        <taxon>Chlorophyceae</taxon>
        <taxon>CS clade</taxon>
        <taxon>Chlamydomonadales</taxon>
        <taxon>Tetrabaenaceae</taxon>
        <taxon>Tetrabaena</taxon>
    </lineage>
</organism>
<name>A0A2J8A494_9CHLO</name>
<proteinExistence type="predicted"/>
<accession>A0A2J8A494</accession>
<evidence type="ECO:0000313" key="1">
    <source>
        <dbReference type="EMBL" id="PNH07336.1"/>
    </source>
</evidence>
<dbReference type="Proteomes" id="UP000236333">
    <property type="component" value="Unassembled WGS sequence"/>
</dbReference>
<feature type="non-terminal residue" evidence="1">
    <location>
        <position position="1"/>
    </location>
</feature>
<keyword evidence="2" id="KW-1185">Reference proteome</keyword>
<dbReference type="EMBL" id="PGGS01000185">
    <property type="protein sequence ID" value="PNH07336.1"/>
    <property type="molecule type" value="Genomic_DNA"/>
</dbReference>
<protein>
    <submittedName>
        <fullName evidence="1">Uncharacterized protein</fullName>
    </submittedName>
</protein>
<sequence>TSCRSPHPHIPLNTQSSSSARCFVERLRSFASAFVFERSSYPQDVVHIHDHVFQGFAGVLGLGVSCAAIFSRGPRGGYLGRCHAHPTLGSTRALRLQVHCFIRPHGAFLNPSSDNRAWPGRGGRAGAPDQISRSPPTYVRCGGTISVEFVEPRGPAPVARVHSAAVSFFRGVASVCAAGICFKGALTAPPTPHVH</sequence>
<evidence type="ECO:0000313" key="2">
    <source>
        <dbReference type="Proteomes" id="UP000236333"/>
    </source>
</evidence>